<feature type="region of interest" description="Disordered" evidence="2">
    <location>
        <begin position="53"/>
        <end position="99"/>
    </location>
</feature>
<evidence type="ECO:0000313" key="4">
    <source>
        <dbReference type="Proteomes" id="UP000464178"/>
    </source>
</evidence>
<comment type="similarity">
    <text evidence="1">Belongs to the outer membrane factor (OMF) (TC 1.B.17) family.</text>
</comment>
<feature type="compositionally biased region" description="Pro residues" evidence="2">
    <location>
        <begin position="53"/>
        <end position="66"/>
    </location>
</feature>
<dbReference type="PANTHER" id="PTHR30203">
    <property type="entry name" value="OUTER MEMBRANE CATION EFFLUX PROTEIN"/>
    <property type="match status" value="1"/>
</dbReference>
<dbReference type="Proteomes" id="UP000464178">
    <property type="component" value="Chromosome"/>
</dbReference>
<dbReference type="AlphaFoldDB" id="A0A6P2CYL3"/>
<dbReference type="RefSeq" id="WP_162668337.1">
    <property type="nucleotide sequence ID" value="NZ_LR593886.1"/>
</dbReference>
<evidence type="ECO:0000256" key="2">
    <source>
        <dbReference type="SAM" id="MobiDB-lite"/>
    </source>
</evidence>
<evidence type="ECO:0000313" key="3">
    <source>
        <dbReference type="EMBL" id="VTR93647.1"/>
    </source>
</evidence>
<dbReference type="InterPro" id="IPR010131">
    <property type="entry name" value="MdtP/NodT-like"/>
</dbReference>
<dbReference type="PANTHER" id="PTHR30203:SF24">
    <property type="entry name" value="BLR4935 PROTEIN"/>
    <property type="match status" value="1"/>
</dbReference>
<reference evidence="3 4" key="1">
    <citation type="submission" date="2019-05" db="EMBL/GenBank/DDBJ databases">
        <authorList>
            <consortium name="Science for Life Laboratories"/>
        </authorList>
    </citation>
    <scope>NUCLEOTIDE SEQUENCE [LARGE SCALE GENOMIC DNA]</scope>
    <source>
        <strain evidence="3">Soil9</strain>
    </source>
</reference>
<keyword evidence="4" id="KW-1185">Reference proteome</keyword>
<proteinExistence type="inferred from homology"/>
<accession>A0A6P2CYL3</accession>
<dbReference type="PROSITE" id="PS51257">
    <property type="entry name" value="PROKAR_LIPOPROTEIN"/>
    <property type="match status" value="1"/>
</dbReference>
<dbReference type="GO" id="GO:0015562">
    <property type="term" value="F:efflux transmembrane transporter activity"/>
    <property type="evidence" value="ECO:0007669"/>
    <property type="project" value="InterPro"/>
</dbReference>
<organism evidence="3 4">
    <name type="scientific">Gemmata massiliana</name>
    <dbReference type="NCBI Taxonomy" id="1210884"/>
    <lineage>
        <taxon>Bacteria</taxon>
        <taxon>Pseudomonadati</taxon>
        <taxon>Planctomycetota</taxon>
        <taxon>Planctomycetia</taxon>
        <taxon>Gemmatales</taxon>
        <taxon>Gemmataceae</taxon>
        <taxon>Gemmata</taxon>
    </lineage>
</organism>
<dbReference type="EMBL" id="LR593886">
    <property type="protein sequence ID" value="VTR93647.1"/>
    <property type="molecule type" value="Genomic_DNA"/>
</dbReference>
<dbReference type="Pfam" id="PF02321">
    <property type="entry name" value="OEP"/>
    <property type="match status" value="2"/>
</dbReference>
<evidence type="ECO:0000256" key="1">
    <source>
        <dbReference type="ARBA" id="ARBA00007613"/>
    </source>
</evidence>
<dbReference type="KEGG" id="gms:SOIL9_40670"/>
<dbReference type="SUPFAM" id="SSF56954">
    <property type="entry name" value="Outer membrane efflux proteins (OEP)"/>
    <property type="match status" value="1"/>
</dbReference>
<name>A0A6P2CYL3_9BACT</name>
<gene>
    <name evidence="3" type="ORF">SOIL9_40670</name>
</gene>
<dbReference type="Gene3D" id="1.20.1600.10">
    <property type="entry name" value="Outer membrane efflux proteins (OEP)"/>
    <property type="match status" value="1"/>
</dbReference>
<sequence>MMVNRKWSLRAARLAGAAALTATGCVYRTPPAGYLPEPSAGFDARTTALLAPPPAPKMAPPTPPAGEPGKGPRAFELPPGFPGTEMPPVRPPRLTKDTPPADRLKLVREAYPEAVPVGAVEAPAGAPLTLADLQQTARTNSPVLRRATADVGVAYGQMIQAGLHPNPTLGYEADQVTPGPHPPANNAGQQGGFVNQLIKFPGKLSLAQAVARFDYINAYVAVRKSEMDVSTAVRSNYFQVQLAQKGIEVNTALVTMADEVYQLQLRQVAAGEAAGYEPLQLYAQAVQARNALALAKANYRSNWRQLAAALGQPDMTPVALGGSVDLAPPAVDAAAARIRVAEAHTDILTARNRLLQAQTNLRLQRLNRVPDIATNLVVQYDNLARLNQFNLQVGLPMPVFDRNQGNIRSAEAQIASNTAALTATENDLVSRLADALGRYESNRIAATNYREKVLPALTQVYQGVIRRYQQEPGDVPGGKVSFNDIVVAQQNLVQALQNYLTALTAQWQAVVDVGNLLQTDELYFTPPAPRPEGNEKK</sequence>
<dbReference type="InterPro" id="IPR003423">
    <property type="entry name" value="OMP_efflux"/>
</dbReference>
<protein>
    <submittedName>
        <fullName evidence="3">Uncharacterized protein</fullName>
    </submittedName>
</protein>